<name>A0A6B0R9B8_9CETA</name>
<dbReference type="EMBL" id="VBQZ03000034">
    <property type="protein sequence ID" value="MXQ86818.1"/>
    <property type="molecule type" value="Genomic_DNA"/>
</dbReference>
<comment type="caution">
    <text evidence="2">The sequence shown here is derived from an EMBL/GenBank/DDBJ whole genome shotgun (WGS) entry which is preliminary data.</text>
</comment>
<sequence>MELDSFLGTKESMEAPISKFTPTNRHDKFHRKDDSVSLKGPRKIRARTVGFVFCYHQLHVLPSEKRSAVTCSRHPTFQQRRKRDLWQLELELSFTIGGRSRSKAPPENLCPPTPTDRHRTRFAGRIVADEGLNTTDQYEHEPILTKEIPMDTSQEVEWRFTQLTHSQSLRLLNVSQEEDAPQPMVSGSVQCPAHRRAPRSG</sequence>
<gene>
    <name evidence="2" type="ORF">E5288_WYG013017</name>
</gene>
<accession>A0A6B0R9B8</accession>
<protein>
    <submittedName>
        <fullName evidence="2">Uncharacterized protein</fullName>
    </submittedName>
</protein>
<dbReference type="AlphaFoldDB" id="A0A6B0R9B8"/>
<feature type="region of interest" description="Disordered" evidence="1">
    <location>
        <begin position="175"/>
        <end position="201"/>
    </location>
</feature>
<evidence type="ECO:0000256" key="1">
    <source>
        <dbReference type="SAM" id="MobiDB-lite"/>
    </source>
</evidence>
<proteinExistence type="predicted"/>
<keyword evidence="3" id="KW-1185">Reference proteome</keyword>
<evidence type="ECO:0000313" key="3">
    <source>
        <dbReference type="Proteomes" id="UP000322234"/>
    </source>
</evidence>
<feature type="region of interest" description="Disordered" evidence="1">
    <location>
        <begin position="99"/>
        <end position="118"/>
    </location>
</feature>
<organism evidence="2 3">
    <name type="scientific">Bos mutus</name>
    <name type="common">wild yak</name>
    <dbReference type="NCBI Taxonomy" id="72004"/>
    <lineage>
        <taxon>Eukaryota</taxon>
        <taxon>Metazoa</taxon>
        <taxon>Chordata</taxon>
        <taxon>Craniata</taxon>
        <taxon>Vertebrata</taxon>
        <taxon>Euteleostomi</taxon>
        <taxon>Mammalia</taxon>
        <taxon>Eutheria</taxon>
        <taxon>Laurasiatheria</taxon>
        <taxon>Artiodactyla</taxon>
        <taxon>Ruminantia</taxon>
        <taxon>Pecora</taxon>
        <taxon>Bovidae</taxon>
        <taxon>Bovinae</taxon>
        <taxon>Bos</taxon>
    </lineage>
</organism>
<evidence type="ECO:0000313" key="2">
    <source>
        <dbReference type="EMBL" id="MXQ86818.1"/>
    </source>
</evidence>
<reference evidence="2" key="1">
    <citation type="submission" date="2019-10" db="EMBL/GenBank/DDBJ databases">
        <title>The sequence and de novo assembly of the wild yak genome.</title>
        <authorList>
            <person name="Liu Y."/>
        </authorList>
    </citation>
    <scope>NUCLEOTIDE SEQUENCE [LARGE SCALE GENOMIC DNA]</scope>
    <source>
        <strain evidence="2">WY2019</strain>
    </source>
</reference>
<dbReference type="Proteomes" id="UP000322234">
    <property type="component" value="Unassembled WGS sequence"/>
</dbReference>